<dbReference type="PANTHER" id="PTHR17571:SF34">
    <property type="entry name" value="ACROSOMAL PROTEIN SP-10"/>
    <property type="match status" value="1"/>
</dbReference>
<gene>
    <name evidence="2" type="ORF">AAL_03102</name>
</gene>
<reference evidence="2 3" key="1">
    <citation type="journal article" date="2016" name="Genome Biol. Evol.">
        <title>Divergent and convergent evolution of fungal pathogenicity.</title>
        <authorList>
            <person name="Shang Y."/>
            <person name="Xiao G."/>
            <person name="Zheng P."/>
            <person name="Cen K."/>
            <person name="Zhan S."/>
            <person name="Wang C."/>
        </authorList>
    </citation>
    <scope>NUCLEOTIDE SEQUENCE [LARGE SCALE GENOMIC DNA]</scope>
    <source>
        <strain evidence="2 3">RCEF 2490</strain>
    </source>
</reference>
<accession>A0A168EA28</accession>
<feature type="compositionally biased region" description="Basic and acidic residues" evidence="1">
    <location>
        <begin position="251"/>
        <end position="269"/>
    </location>
</feature>
<dbReference type="PANTHER" id="PTHR17571">
    <property type="entry name" value="URINARY PROTEIN RUP /ACROSOMAL PROTEIN SP-10"/>
    <property type="match status" value="1"/>
</dbReference>
<evidence type="ECO:0000313" key="3">
    <source>
        <dbReference type="Proteomes" id="UP000078544"/>
    </source>
</evidence>
<name>A0A168EA28_9HYPO</name>
<sequence length="455" mass="51354">MRNDQAGHEPRYEQFSALQQALNPSTCRYRENRSARALPSHQEKMREVWLCRVDYKRLKISFLGKPGLSLFNRDSLRLVKTIASKRQAQAFCFLRLYKMRAAPPITLLLAPLIVTAENHVVFGTCALGPSLPRWIDPAAYAQVNPTLRDEYRADGLCRVPTATGFSIFPCSTRSPCEAENNPCLVAPQAQKALCEASSMQPWEVDGIPRHPYYRDANYREGSTGDVSQTQSDAISQAAKAAAKAMRIFKNRARDSRLRQQEQREREGRQRLQSGFTGPDHFGQEHLSQEHLGQENLGQEHLSQENLSQGSFGHLNHLGQGQDHLGQDHLGQDHFGQEHLSQDHLGQEHLSQENLGQEHLSQENLSQDSFGNLNHLNHLGQGQDHLGQDHLGQEHLSQEHLSQENLSQEHLGQENLGQEYLGQRYTGTQYAKMQPDMTRLTQAKVIRGESESALGR</sequence>
<evidence type="ECO:0000256" key="1">
    <source>
        <dbReference type="SAM" id="MobiDB-lite"/>
    </source>
</evidence>
<feature type="region of interest" description="Disordered" evidence="1">
    <location>
        <begin position="308"/>
        <end position="331"/>
    </location>
</feature>
<feature type="region of interest" description="Disordered" evidence="1">
    <location>
        <begin position="250"/>
        <end position="283"/>
    </location>
</feature>
<dbReference type="EMBL" id="AZGY01000005">
    <property type="protein sequence ID" value="KZZ98584.1"/>
    <property type="molecule type" value="Genomic_DNA"/>
</dbReference>
<organism evidence="2 3">
    <name type="scientific">Moelleriella libera RCEF 2490</name>
    <dbReference type="NCBI Taxonomy" id="1081109"/>
    <lineage>
        <taxon>Eukaryota</taxon>
        <taxon>Fungi</taxon>
        <taxon>Dikarya</taxon>
        <taxon>Ascomycota</taxon>
        <taxon>Pezizomycotina</taxon>
        <taxon>Sordariomycetes</taxon>
        <taxon>Hypocreomycetidae</taxon>
        <taxon>Hypocreales</taxon>
        <taxon>Clavicipitaceae</taxon>
        <taxon>Moelleriella</taxon>
    </lineage>
</organism>
<dbReference type="InterPro" id="IPR052671">
    <property type="entry name" value="Acrosomal_SP-10-like"/>
</dbReference>
<proteinExistence type="predicted"/>
<dbReference type="Proteomes" id="UP000078544">
    <property type="component" value="Unassembled WGS sequence"/>
</dbReference>
<comment type="caution">
    <text evidence="2">The sequence shown here is derived from an EMBL/GenBank/DDBJ whole genome shotgun (WGS) entry which is preliminary data.</text>
</comment>
<evidence type="ECO:0000313" key="2">
    <source>
        <dbReference type="EMBL" id="KZZ98584.1"/>
    </source>
</evidence>
<feature type="region of interest" description="Disordered" evidence="1">
    <location>
        <begin position="216"/>
        <end position="238"/>
    </location>
</feature>
<dbReference type="OrthoDB" id="8928177at2759"/>
<feature type="compositionally biased region" description="Polar residues" evidence="1">
    <location>
        <begin position="224"/>
        <end position="234"/>
    </location>
</feature>
<feature type="region of interest" description="Disordered" evidence="1">
    <location>
        <begin position="367"/>
        <end position="387"/>
    </location>
</feature>
<protein>
    <submittedName>
        <fullName evidence="2">Uncharacterized protein</fullName>
    </submittedName>
</protein>
<dbReference type="AlphaFoldDB" id="A0A168EA28"/>
<keyword evidence="3" id="KW-1185">Reference proteome</keyword>
<dbReference type="STRING" id="1081109.A0A168EA28"/>